<dbReference type="InterPro" id="IPR024370">
    <property type="entry name" value="PBP_domain"/>
</dbReference>
<dbReference type="PANTHER" id="PTHR10192:SF5">
    <property type="entry name" value="GEPHYRIN"/>
    <property type="match status" value="1"/>
</dbReference>
<dbReference type="NCBIfam" id="NF045515">
    <property type="entry name" value="Glp_gephyrin"/>
    <property type="match status" value="1"/>
</dbReference>
<dbReference type="CDD" id="cd00887">
    <property type="entry name" value="MoeA"/>
    <property type="match status" value="1"/>
</dbReference>
<dbReference type="Gene3D" id="2.170.190.11">
    <property type="entry name" value="Molybdopterin biosynthesis moea protein, domain 3"/>
    <property type="match status" value="1"/>
</dbReference>
<name>A0A830ELA5_9CREN</name>
<comment type="catalytic activity">
    <reaction evidence="9">
        <text>adenylyl-molybdopterin + molybdate = Mo-molybdopterin + AMP + H(+)</text>
        <dbReference type="Rhea" id="RHEA:35047"/>
        <dbReference type="ChEBI" id="CHEBI:15378"/>
        <dbReference type="ChEBI" id="CHEBI:36264"/>
        <dbReference type="ChEBI" id="CHEBI:62727"/>
        <dbReference type="ChEBI" id="CHEBI:71302"/>
        <dbReference type="ChEBI" id="CHEBI:456215"/>
        <dbReference type="EC" id="2.10.1.1"/>
    </reaction>
</comment>
<reference evidence="11" key="4">
    <citation type="journal article" date="2023" name="Microbiol. Resour. Announc.">
        <title>Complete Genome Sequence of Vulcanisaeta souniana Strain IC-059, a Hyperthermophilic Archaeon Isolated from Hot Spring Water in Japan.</title>
        <authorList>
            <person name="Kato S."/>
            <person name="Itoh T."/>
            <person name="Wu L."/>
            <person name="Ma J."/>
            <person name="Ohkuma M."/>
        </authorList>
    </citation>
    <scope>NUCLEOTIDE SEQUENCE</scope>
    <source>
        <strain evidence="11">JCM 11219</strain>
    </source>
</reference>
<reference evidence="14" key="3">
    <citation type="submission" date="2022-09" db="EMBL/GenBank/DDBJ databases">
        <title>Complete genome sequence of Vulcanisaeta souniana.</title>
        <authorList>
            <person name="Kato S."/>
            <person name="Itoh T."/>
            <person name="Ohkuma M."/>
        </authorList>
    </citation>
    <scope>NUCLEOTIDE SEQUENCE [LARGE SCALE GENOMIC DNA]</scope>
    <source>
        <strain evidence="14">JCM 11219</strain>
    </source>
</reference>
<dbReference type="SUPFAM" id="SSF53850">
    <property type="entry name" value="Periplasmic binding protein-like II"/>
    <property type="match status" value="1"/>
</dbReference>
<dbReference type="Proteomes" id="UP000657075">
    <property type="component" value="Unassembled WGS sequence"/>
</dbReference>
<dbReference type="GO" id="GO:0006777">
    <property type="term" value="P:Mo-molybdopterin cofactor biosynthetic process"/>
    <property type="evidence" value="ECO:0007669"/>
    <property type="project" value="UniProtKB-KW"/>
</dbReference>
<evidence type="ECO:0000256" key="5">
    <source>
        <dbReference type="ARBA" id="ARBA00022679"/>
    </source>
</evidence>
<dbReference type="FunFam" id="3.40.190.10:FF:000566">
    <property type="entry name" value="Molybdenum cofactor biosynthesis protein"/>
    <property type="match status" value="1"/>
</dbReference>
<dbReference type="UniPathway" id="UPA00344"/>
<accession>A0A830ELA5</accession>
<dbReference type="Pfam" id="PF12727">
    <property type="entry name" value="PBP_like"/>
    <property type="match status" value="1"/>
</dbReference>
<dbReference type="Pfam" id="PF00994">
    <property type="entry name" value="MoCF_biosynth"/>
    <property type="match status" value="1"/>
</dbReference>
<dbReference type="PANTHER" id="PTHR10192">
    <property type="entry name" value="MOLYBDOPTERIN BIOSYNTHESIS PROTEIN"/>
    <property type="match status" value="1"/>
</dbReference>
<dbReference type="EMBL" id="AP026830">
    <property type="protein sequence ID" value="BDR92595.1"/>
    <property type="molecule type" value="Genomic_DNA"/>
</dbReference>
<evidence type="ECO:0000256" key="1">
    <source>
        <dbReference type="ARBA" id="ARBA00001946"/>
    </source>
</evidence>
<dbReference type="Proteomes" id="UP001060771">
    <property type="component" value="Chromosome"/>
</dbReference>
<dbReference type="GO" id="GO:0005737">
    <property type="term" value="C:cytoplasm"/>
    <property type="evidence" value="ECO:0007669"/>
    <property type="project" value="TreeGrafter"/>
</dbReference>
<dbReference type="GO" id="GO:0046872">
    <property type="term" value="F:metal ion binding"/>
    <property type="evidence" value="ECO:0007669"/>
    <property type="project" value="UniProtKB-KW"/>
</dbReference>
<reference evidence="12" key="2">
    <citation type="submission" date="2020-09" db="EMBL/GenBank/DDBJ databases">
        <authorList>
            <person name="Sun Q."/>
            <person name="Ohkuma M."/>
        </authorList>
    </citation>
    <scope>NUCLEOTIDE SEQUENCE</scope>
    <source>
        <strain evidence="12">JCM 11219</strain>
    </source>
</reference>
<dbReference type="Gene3D" id="3.40.190.10">
    <property type="entry name" value="Periplasmic binding protein-like II"/>
    <property type="match status" value="1"/>
</dbReference>
<evidence type="ECO:0000256" key="9">
    <source>
        <dbReference type="ARBA" id="ARBA00047317"/>
    </source>
</evidence>
<keyword evidence="14" id="KW-1185">Reference proteome</keyword>
<dbReference type="SMART" id="SM00852">
    <property type="entry name" value="MoCF_biosynth"/>
    <property type="match status" value="1"/>
</dbReference>
<organism evidence="12 13">
    <name type="scientific">Vulcanisaeta souniana JCM 11219</name>
    <dbReference type="NCBI Taxonomy" id="1293586"/>
    <lineage>
        <taxon>Archaea</taxon>
        <taxon>Thermoproteota</taxon>
        <taxon>Thermoprotei</taxon>
        <taxon>Thermoproteales</taxon>
        <taxon>Thermoproteaceae</taxon>
        <taxon>Vulcanisaeta</taxon>
    </lineage>
</organism>
<dbReference type="NCBIfam" id="TIGR00177">
    <property type="entry name" value="molyb_syn"/>
    <property type="match status" value="1"/>
</dbReference>
<reference evidence="12" key="1">
    <citation type="journal article" date="2014" name="Int. J. Syst. Evol. Microbiol.">
        <title>Complete genome sequence of Corynebacterium casei LMG S-19264T (=DSM 44701T), isolated from a smear-ripened cheese.</title>
        <authorList>
            <consortium name="US DOE Joint Genome Institute (JGI-PGF)"/>
            <person name="Walter F."/>
            <person name="Albersmeier A."/>
            <person name="Kalinowski J."/>
            <person name="Ruckert C."/>
        </authorList>
    </citation>
    <scope>NUCLEOTIDE SEQUENCE</scope>
    <source>
        <strain evidence="12">JCM 11219</strain>
    </source>
</reference>
<dbReference type="OrthoDB" id="31371at2157"/>
<keyword evidence="4" id="KW-0500">Molybdenum</keyword>
<keyword evidence="6" id="KW-0479">Metal-binding</keyword>
<comment type="cofactor">
    <cofactor evidence="1">
        <name>Mg(2+)</name>
        <dbReference type="ChEBI" id="CHEBI:18420"/>
    </cofactor>
</comment>
<gene>
    <name evidence="12" type="ORF">GCM10007112_19270</name>
    <name evidence="11" type="ORF">Vsou_16880</name>
</gene>
<evidence type="ECO:0000256" key="3">
    <source>
        <dbReference type="ARBA" id="ARBA00013269"/>
    </source>
</evidence>
<comment type="pathway">
    <text evidence="2">Cofactor biosynthesis; molybdopterin biosynthesis.</text>
</comment>
<dbReference type="RefSeq" id="WP_188603743.1">
    <property type="nucleotide sequence ID" value="NZ_AP026830.1"/>
</dbReference>
<dbReference type="InterPro" id="IPR008284">
    <property type="entry name" value="MoCF_biosynth_CS"/>
</dbReference>
<dbReference type="Gene3D" id="2.40.340.10">
    <property type="entry name" value="MoeA, C-terminal, domain IV"/>
    <property type="match status" value="1"/>
</dbReference>
<dbReference type="GeneID" id="76207234"/>
<dbReference type="InterPro" id="IPR001453">
    <property type="entry name" value="MoaB/Mog_dom"/>
</dbReference>
<dbReference type="InterPro" id="IPR036425">
    <property type="entry name" value="MoaB/Mog-like_dom_sf"/>
</dbReference>
<evidence type="ECO:0000313" key="12">
    <source>
        <dbReference type="EMBL" id="GGI82650.1"/>
    </source>
</evidence>
<dbReference type="FunFam" id="2.170.190.11:FF:000001">
    <property type="entry name" value="Molybdopterin molybdenumtransferase"/>
    <property type="match status" value="1"/>
</dbReference>
<dbReference type="Pfam" id="PF03454">
    <property type="entry name" value="MoeA_C"/>
    <property type="match status" value="1"/>
</dbReference>
<evidence type="ECO:0000313" key="11">
    <source>
        <dbReference type="EMBL" id="BDR92595.1"/>
    </source>
</evidence>
<keyword evidence="7" id="KW-0460">Magnesium</keyword>
<evidence type="ECO:0000313" key="13">
    <source>
        <dbReference type="Proteomes" id="UP000657075"/>
    </source>
</evidence>
<dbReference type="SUPFAM" id="SSF63882">
    <property type="entry name" value="MoeA N-terminal region -like"/>
    <property type="match status" value="1"/>
</dbReference>
<dbReference type="EC" id="2.10.1.1" evidence="3"/>
<dbReference type="InterPro" id="IPR036688">
    <property type="entry name" value="MoeA_C_domain_IV_sf"/>
</dbReference>
<sequence length="662" mass="72165">MTEVGKRVIFHELLTPEEALSKVFGIVRIEPLSTETIKIEESYGRVLARDMYSRIDVPPFDRATMDGFAVRAEDTFGADELNPIKLRVVGNVETGAGELPQVNSGEAVEIATGAPMPPGANAVVMVEYTKRSSDELMIYRSVTPGENVMSAGSDVMMGELILRRCTVIREREVGLLAAVGIDRIEVFRRPRVAIISTGNELVSPGKELGRGKIYDINTYAIAHAVRSMGAEPIIMGIVKDNINEMRDAVNRALSAGDLVLLSGGTSAGLADLTYRVLDEIGPPGIIIHGLKVKPGKPTVVAVSRDNKLVIGLPGYPSSALMIFNTIVKPILARMLCMGVDEVRIKARLAIRADGAKGRRALYPVSLVDTGHGIVAYPLPAESGAISTLAFADGYIAIPETVEYLDSGDEVEVTLFTHQYMPANLYIIGSHDLGLDVLIPMLPGFIRARVINVGSMGGLYAVKRGEADVAGLHLVDEETGQYNVPYMIKYSVSNAVLIRGYSREQGLIIPKGNPKNIRGIEDLLRDDVRIVNRNKGAGTRFLLDLKLKEIASRMGIKFEDLVRRVDGYYYEVKTHTAVAAAVAQGKVDIGVGIRAAAAMYGLDFIPLGWESYDFAIPIDRLEKDSVKAFLSILRSNEFKEALERLPGYRVPNDIGEVIWKQNQ</sequence>
<evidence type="ECO:0000313" key="14">
    <source>
        <dbReference type="Proteomes" id="UP001060771"/>
    </source>
</evidence>
<evidence type="ECO:0000259" key="10">
    <source>
        <dbReference type="SMART" id="SM00852"/>
    </source>
</evidence>
<evidence type="ECO:0000256" key="4">
    <source>
        <dbReference type="ARBA" id="ARBA00022505"/>
    </source>
</evidence>
<protein>
    <recommendedName>
        <fullName evidence="3">molybdopterin molybdotransferase</fullName>
        <ecNumber evidence="3">2.10.1.1</ecNumber>
    </recommendedName>
</protein>
<dbReference type="InterPro" id="IPR005110">
    <property type="entry name" value="MoeA_linker/N"/>
</dbReference>
<proteinExistence type="predicted"/>
<evidence type="ECO:0000256" key="6">
    <source>
        <dbReference type="ARBA" id="ARBA00022723"/>
    </source>
</evidence>
<dbReference type="EMBL" id="BMNM01000009">
    <property type="protein sequence ID" value="GGI82650.1"/>
    <property type="molecule type" value="Genomic_DNA"/>
</dbReference>
<dbReference type="FunFam" id="3.40.980.10:FF:000004">
    <property type="entry name" value="Molybdopterin molybdenumtransferase"/>
    <property type="match status" value="1"/>
</dbReference>
<keyword evidence="8" id="KW-0501">Molybdenum cofactor biosynthesis</keyword>
<dbReference type="GO" id="GO:0061599">
    <property type="term" value="F:molybdopterin molybdotransferase activity"/>
    <property type="evidence" value="ECO:0007669"/>
    <property type="project" value="UniProtKB-EC"/>
</dbReference>
<dbReference type="InterPro" id="IPR036135">
    <property type="entry name" value="MoeA_linker/N_sf"/>
</dbReference>
<dbReference type="Gene3D" id="3.90.105.10">
    <property type="entry name" value="Molybdopterin biosynthesis moea protein, domain 2"/>
    <property type="match status" value="1"/>
</dbReference>
<dbReference type="InterPro" id="IPR005111">
    <property type="entry name" value="MoeA_C_domain_IV"/>
</dbReference>
<dbReference type="SUPFAM" id="SSF63867">
    <property type="entry name" value="MoeA C-terminal domain-like"/>
    <property type="match status" value="1"/>
</dbReference>
<dbReference type="Pfam" id="PF03453">
    <property type="entry name" value="MoeA_N"/>
    <property type="match status" value="1"/>
</dbReference>
<dbReference type="PROSITE" id="PS01079">
    <property type="entry name" value="MOCF_BIOSYNTHESIS_2"/>
    <property type="match status" value="1"/>
</dbReference>
<dbReference type="Gene3D" id="3.40.980.10">
    <property type="entry name" value="MoaB/Mog-like domain"/>
    <property type="match status" value="1"/>
</dbReference>
<feature type="domain" description="MoaB/Mog" evidence="10">
    <location>
        <begin position="193"/>
        <end position="333"/>
    </location>
</feature>
<dbReference type="AlphaFoldDB" id="A0A830ELA5"/>
<dbReference type="NCBIfam" id="NF011068">
    <property type="entry name" value="PRK14498.1"/>
    <property type="match status" value="1"/>
</dbReference>
<evidence type="ECO:0000256" key="8">
    <source>
        <dbReference type="ARBA" id="ARBA00023150"/>
    </source>
</evidence>
<dbReference type="SUPFAM" id="SSF53218">
    <property type="entry name" value="Molybdenum cofactor biosynthesis proteins"/>
    <property type="match status" value="1"/>
</dbReference>
<evidence type="ECO:0000256" key="2">
    <source>
        <dbReference type="ARBA" id="ARBA00005046"/>
    </source>
</evidence>
<keyword evidence="5" id="KW-0808">Transferase</keyword>
<dbReference type="InterPro" id="IPR038987">
    <property type="entry name" value="MoeA-like"/>
</dbReference>
<evidence type="ECO:0000256" key="7">
    <source>
        <dbReference type="ARBA" id="ARBA00022842"/>
    </source>
</evidence>